<dbReference type="Gene3D" id="3.40.630.10">
    <property type="entry name" value="Zn peptidases"/>
    <property type="match status" value="1"/>
</dbReference>
<dbReference type="GO" id="GO:0008270">
    <property type="term" value="F:zinc ion binding"/>
    <property type="evidence" value="ECO:0007669"/>
    <property type="project" value="InterPro"/>
</dbReference>
<evidence type="ECO:0000313" key="12">
    <source>
        <dbReference type="Proteomes" id="UP001141950"/>
    </source>
</evidence>
<accession>A0A9X2S8Z1</accession>
<dbReference type="PROSITE" id="PS00132">
    <property type="entry name" value="CARBOXYPEPT_ZN_1"/>
    <property type="match status" value="1"/>
</dbReference>
<organism evidence="11 12">
    <name type="scientific">Paenibacillus soyae</name>
    <dbReference type="NCBI Taxonomy" id="2969249"/>
    <lineage>
        <taxon>Bacteria</taxon>
        <taxon>Bacillati</taxon>
        <taxon>Bacillota</taxon>
        <taxon>Bacilli</taxon>
        <taxon>Bacillales</taxon>
        <taxon>Paenibacillaceae</taxon>
        <taxon>Paenibacillus</taxon>
    </lineage>
</organism>
<dbReference type="PANTHER" id="PTHR11705">
    <property type="entry name" value="PROTEASE FAMILY M14 CARBOXYPEPTIDASE A,B"/>
    <property type="match status" value="1"/>
</dbReference>
<name>A0A9X2S8Z1_9BACL</name>
<evidence type="ECO:0000256" key="3">
    <source>
        <dbReference type="ARBA" id="ARBA00022670"/>
    </source>
</evidence>
<evidence type="ECO:0000259" key="10">
    <source>
        <dbReference type="PROSITE" id="PS52035"/>
    </source>
</evidence>
<protein>
    <submittedName>
        <fullName evidence="11">M14 family metallopeptidase</fullName>
    </submittedName>
</protein>
<dbReference type="InterPro" id="IPR057246">
    <property type="entry name" value="CARBOXYPEPT_ZN_1"/>
</dbReference>
<dbReference type="InterPro" id="IPR036779">
    <property type="entry name" value="LysM_dom_sf"/>
</dbReference>
<dbReference type="InterPro" id="IPR000834">
    <property type="entry name" value="Peptidase_M14"/>
</dbReference>
<keyword evidence="4" id="KW-0479">Metal-binding</keyword>
<comment type="similarity">
    <text evidence="2 8">Belongs to the peptidase M14 family.</text>
</comment>
<keyword evidence="12" id="KW-1185">Reference proteome</keyword>
<dbReference type="PROSITE" id="PS51782">
    <property type="entry name" value="LYSM"/>
    <property type="match status" value="2"/>
</dbReference>
<evidence type="ECO:0000259" key="9">
    <source>
        <dbReference type="PROSITE" id="PS51782"/>
    </source>
</evidence>
<dbReference type="CDD" id="cd06229">
    <property type="entry name" value="M14_Endopeptidase_I"/>
    <property type="match status" value="1"/>
</dbReference>
<dbReference type="SMART" id="SM00631">
    <property type="entry name" value="Zn_pept"/>
    <property type="match status" value="1"/>
</dbReference>
<evidence type="ECO:0000256" key="2">
    <source>
        <dbReference type="ARBA" id="ARBA00005988"/>
    </source>
</evidence>
<dbReference type="InterPro" id="IPR034274">
    <property type="entry name" value="ENP1_M14_CPD"/>
</dbReference>
<dbReference type="EMBL" id="JANIPJ010000002">
    <property type="protein sequence ID" value="MCR2802943.1"/>
    <property type="molecule type" value="Genomic_DNA"/>
</dbReference>
<dbReference type="GO" id="GO:0006508">
    <property type="term" value="P:proteolysis"/>
    <property type="evidence" value="ECO:0007669"/>
    <property type="project" value="UniProtKB-KW"/>
</dbReference>
<dbReference type="SUPFAM" id="SSF54106">
    <property type="entry name" value="LysM domain"/>
    <property type="match status" value="2"/>
</dbReference>
<keyword evidence="6" id="KW-0862">Zinc</keyword>
<dbReference type="Pfam" id="PF01476">
    <property type="entry name" value="LysM"/>
    <property type="match status" value="2"/>
</dbReference>
<dbReference type="SMART" id="SM00257">
    <property type="entry name" value="LysM"/>
    <property type="match status" value="2"/>
</dbReference>
<evidence type="ECO:0000256" key="7">
    <source>
        <dbReference type="ARBA" id="ARBA00023049"/>
    </source>
</evidence>
<comment type="cofactor">
    <cofactor evidence="1">
        <name>Zn(2+)</name>
        <dbReference type="ChEBI" id="CHEBI:29105"/>
    </cofactor>
</comment>
<gene>
    <name evidence="11" type="ORF">NQZ67_03520</name>
</gene>
<dbReference type="PANTHER" id="PTHR11705:SF143">
    <property type="entry name" value="SLL0236 PROTEIN"/>
    <property type="match status" value="1"/>
</dbReference>
<evidence type="ECO:0000256" key="5">
    <source>
        <dbReference type="ARBA" id="ARBA00022801"/>
    </source>
</evidence>
<dbReference type="PROSITE" id="PS52035">
    <property type="entry name" value="PEPTIDASE_M14"/>
    <property type="match status" value="1"/>
</dbReference>
<evidence type="ECO:0000256" key="1">
    <source>
        <dbReference type="ARBA" id="ARBA00001947"/>
    </source>
</evidence>
<dbReference type="InterPro" id="IPR018392">
    <property type="entry name" value="LysM"/>
</dbReference>
<dbReference type="PRINTS" id="PR00765">
    <property type="entry name" value="CRBOXYPTASEA"/>
</dbReference>
<dbReference type="Gene3D" id="3.10.350.10">
    <property type="entry name" value="LysM domain"/>
    <property type="match status" value="2"/>
</dbReference>
<keyword evidence="7" id="KW-0482">Metalloprotease</keyword>
<dbReference type="GO" id="GO:0005615">
    <property type="term" value="C:extracellular space"/>
    <property type="evidence" value="ECO:0007669"/>
    <property type="project" value="TreeGrafter"/>
</dbReference>
<dbReference type="RefSeq" id="WP_257442829.1">
    <property type="nucleotide sequence ID" value="NZ_JANIPJ010000002.1"/>
</dbReference>
<proteinExistence type="inferred from homology"/>
<feature type="domain" description="LysM" evidence="9">
    <location>
        <begin position="51"/>
        <end position="95"/>
    </location>
</feature>
<feature type="active site" description="Proton donor/acceptor" evidence="8">
    <location>
        <position position="366"/>
    </location>
</feature>
<keyword evidence="3" id="KW-0645">Protease</keyword>
<evidence type="ECO:0000256" key="6">
    <source>
        <dbReference type="ARBA" id="ARBA00022833"/>
    </source>
</evidence>
<dbReference type="GO" id="GO:0004181">
    <property type="term" value="F:metallocarboxypeptidase activity"/>
    <property type="evidence" value="ECO:0007669"/>
    <property type="project" value="InterPro"/>
</dbReference>
<dbReference type="CDD" id="cd00118">
    <property type="entry name" value="LysM"/>
    <property type="match status" value="2"/>
</dbReference>
<feature type="domain" description="Peptidase M14" evidence="10">
    <location>
        <begin position="108"/>
        <end position="394"/>
    </location>
</feature>
<dbReference type="Pfam" id="PF00246">
    <property type="entry name" value="Peptidase_M14"/>
    <property type="match status" value="1"/>
</dbReference>
<dbReference type="Proteomes" id="UP001141950">
    <property type="component" value="Unassembled WGS sequence"/>
</dbReference>
<sequence>MQVTVRRGDTLWRYSVLFGIPYPLIVDSNRGVDPNALVIGQTVQIPGYVWSDYSIQRGDSLWRIAVQNGISTELLLQTNPGVQSNALQIGQVIRVPRRVTSLVINPVRNYNYAALRADLQTLQAVYPFLLRSSIGRSVMGKEMPEIRIGRGSKRVHFNSSIHANEWITTPVIMRFMNEYALALTNSTDIRGLNMYEQYLQTTLSIVPMMNPDGVNLVIDGPPNEEPFASEAVRINNGSYDFSGWKANIRGVDLNKQFPALWERDAVIGPQEPAPRDFSGTAPLTEPEVQHLAALTRERDFVRVLAFHTQGNVFFWGFEGLEPPESAVLAREFADVSGYRAVRDAGSTAGYKDWFIQDWRRPGFTIELGTGANPLPLSQFGPIYDSSLGIMLAALYM</sequence>
<dbReference type="AlphaFoldDB" id="A0A9X2S8Z1"/>
<reference evidence="11" key="1">
    <citation type="submission" date="2022-08" db="EMBL/GenBank/DDBJ databases">
        <title>The genomic sequence of strain Paenibacillus sp. SCIV0701.</title>
        <authorList>
            <person name="Zhao H."/>
        </authorList>
    </citation>
    <scope>NUCLEOTIDE SEQUENCE</scope>
    <source>
        <strain evidence="11">SCIV0701</strain>
    </source>
</reference>
<evidence type="ECO:0000313" key="11">
    <source>
        <dbReference type="EMBL" id="MCR2802943.1"/>
    </source>
</evidence>
<keyword evidence="5" id="KW-0378">Hydrolase</keyword>
<evidence type="ECO:0000256" key="4">
    <source>
        <dbReference type="ARBA" id="ARBA00022723"/>
    </source>
</evidence>
<feature type="domain" description="LysM" evidence="9">
    <location>
        <begin position="1"/>
        <end position="45"/>
    </location>
</feature>
<evidence type="ECO:0000256" key="8">
    <source>
        <dbReference type="PROSITE-ProRule" id="PRU01379"/>
    </source>
</evidence>
<dbReference type="SUPFAM" id="SSF53187">
    <property type="entry name" value="Zn-dependent exopeptidases"/>
    <property type="match status" value="1"/>
</dbReference>
<comment type="caution">
    <text evidence="11">The sequence shown here is derived from an EMBL/GenBank/DDBJ whole genome shotgun (WGS) entry which is preliminary data.</text>
</comment>